<feature type="compositionally biased region" description="Low complexity" evidence="1">
    <location>
        <begin position="326"/>
        <end position="337"/>
    </location>
</feature>
<proteinExistence type="predicted"/>
<sequence>MDDSSVTECDASSDSPLVSSILGIKGPLRFRPHHYTQRAHVCLRRVELSDDSSDEGEDNGVVYFSLFAHKRIDVKPGKEILLTVANGHFKDKPILLQGIRADFNESDEGEGAEDAVDVRKEKPASPAPAPVIPPKMRKGWTRKAEEASSVIPPGPRHIDAGVQVEPTSKSIAIQVQPKSMTSSVQTEEFKQSVSTQTWIDTTSTSVQVDVHRDESENSTVVFTNDDAEPSNRETVQLRERSLSPMELDSPSESPPDSPVFTPTFVPALIANLSPSILPEARIASDDDGSIQGVSIQKRDSPPPLLLDPVKHPSSPRPPAEDIIMTPQGSSSPGLSSLDISFKNESPDFSFSRDLPDVDTSPPAIVSNLATEFPSIKSPTSIPNPFVSAGFVTEFVGESRVSKEPEIESVKPKETSEPLLSQAEAMTDKSQPRGSFMSYEKPHQKRVEGLLLETTKPRVPSPQSPFVSVKDIAAPHNSSSHSSLPPKRPASPLRPSPQLPTGPRSSLPVKQPPSQPRAFRKSLNAVASSSRQTLEGSGNRPIPSMPLSLRAREKSPAEPPPDLQSVAHISSGPVGNQLGIKASRHVLPPVAPAGPRALTGTSTKKKVVIGAGWQPNKGNQAVGRTPASVSVTTPSASSTRLTDIASYSSPSPSSTPPPPKLPPPQSPTPPPVPTVSIKWKRVAGHLGHLTSTCYQKESESLLTRISLEEATKRTVKEVSHLDRSRDNSFTGQHRQPVTKLDQTQAAKCEPQELRAGSFPTRIALPTLIAPNTDTPDRPIASTSNTTPVTTGHNTTTPRVRHPLPPKPVFAEVKRGVKRKSPGAPEDPERAEPMSQEAKRAFKWPTLLATHSVSLKGSGSLSVLGMALNGDGSCLAMYCADRTVRIWDNVKKSEMAKLDHNCSILSLCWVDDDRGVMILGQDGLISKWIRTGYNDWTCAKVVDAGSDAWNSAPTCMAYRKDRLAVSFPQEGVKLWIWSKGAWKAQRSIQRQNASALTFTEDGSCLLGGTKDGVLWSCEVPNGTLRARAFLKTEVTRIDLSPVKNEVLVAHLGGIARLISLDGGKAEMTQFYSTEDTLLRSKGGFGAIFVARGQGVLFGSVRGCGLIWDLRRGSPPVYGLDHGNEEEAIEAAAECEMVGDGAGCIITGTRSGVLSWWSQPAYTPQGEGTNKRARMTL</sequence>
<feature type="compositionally biased region" description="Basic and acidic residues" evidence="1">
    <location>
        <begin position="715"/>
        <end position="725"/>
    </location>
</feature>
<evidence type="ECO:0000313" key="3">
    <source>
        <dbReference type="Proteomes" id="UP001498398"/>
    </source>
</evidence>
<feature type="region of interest" description="Disordered" evidence="1">
    <location>
        <begin position="715"/>
        <end position="744"/>
    </location>
</feature>
<dbReference type="InterPro" id="IPR036322">
    <property type="entry name" value="WD40_repeat_dom_sf"/>
</dbReference>
<evidence type="ECO:0008006" key="4">
    <source>
        <dbReference type="Google" id="ProtNLM"/>
    </source>
</evidence>
<name>A0ABR1J6P7_9AGAR</name>
<feature type="region of interest" description="Disordered" evidence="1">
    <location>
        <begin position="105"/>
        <end position="138"/>
    </location>
</feature>
<feature type="region of interest" description="Disordered" evidence="1">
    <location>
        <begin position="610"/>
        <end position="674"/>
    </location>
</feature>
<feature type="region of interest" description="Disordered" evidence="1">
    <location>
        <begin position="473"/>
        <end position="576"/>
    </location>
</feature>
<accession>A0ABR1J6P7</accession>
<evidence type="ECO:0000313" key="2">
    <source>
        <dbReference type="EMBL" id="KAK7449747.1"/>
    </source>
</evidence>
<feature type="region of interest" description="Disordered" evidence="1">
    <location>
        <begin position="814"/>
        <end position="833"/>
    </location>
</feature>
<feature type="compositionally biased region" description="Acidic residues" evidence="1">
    <location>
        <begin position="105"/>
        <end position="115"/>
    </location>
</feature>
<feature type="compositionally biased region" description="Polar residues" evidence="1">
    <location>
        <begin position="726"/>
        <end position="744"/>
    </location>
</feature>
<dbReference type="Proteomes" id="UP001498398">
    <property type="component" value="Unassembled WGS sequence"/>
</dbReference>
<feature type="compositionally biased region" description="Low complexity" evidence="1">
    <location>
        <begin position="780"/>
        <end position="796"/>
    </location>
</feature>
<dbReference type="InterPro" id="IPR015943">
    <property type="entry name" value="WD40/YVTN_repeat-like_dom_sf"/>
</dbReference>
<dbReference type="SMART" id="SM00320">
    <property type="entry name" value="WD40"/>
    <property type="match status" value="3"/>
</dbReference>
<feature type="compositionally biased region" description="Basic and acidic residues" evidence="1">
    <location>
        <begin position="229"/>
        <end position="241"/>
    </location>
</feature>
<organism evidence="2 3">
    <name type="scientific">Marasmiellus scandens</name>
    <dbReference type="NCBI Taxonomy" id="2682957"/>
    <lineage>
        <taxon>Eukaryota</taxon>
        <taxon>Fungi</taxon>
        <taxon>Dikarya</taxon>
        <taxon>Basidiomycota</taxon>
        <taxon>Agaricomycotina</taxon>
        <taxon>Agaricomycetes</taxon>
        <taxon>Agaricomycetidae</taxon>
        <taxon>Agaricales</taxon>
        <taxon>Marasmiineae</taxon>
        <taxon>Omphalotaceae</taxon>
        <taxon>Marasmiellus</taxon>
    </lineage>
</organism>
<feature type="compositionally biased region" description="Low complexity" evidence="1">
    <location>
        <begin position="242"/>
        <end position="251"/>
    </location>
</feature>
<gene>
    <name evidence="2" type="ORF">VKT23_013222</name>
</gene>
<feature type="region of interest" description="Disordered" evidence="1">
    <location>
        <begin position="401"/>
        <end position="442"/>
    </location>
</feature>
<dbReference type="InterPro" id="IPR001680">
    <property type="entry name" value="WD40_rpt"/>
</dbReference>
<dbReference type="SUPFAM" id="SSF50978">
    <property type="entry name" value="WD40 repeat-like"/>
    <property type="match status" value="1"/>
</dbReference>
<keyword evidence="3" id="KW-1185">Reference proteome</keyword>
<dbReference type="EMBL" id="JBANRG010000035">
    <property type="protein sequence ID" value="KAK7449747.1"/>
    <property type="molecule type" value="Genomic_DNA"/>
</dbReference>
<feature type="region of interest" description="Disordered" evidence="1">
    <location>
        <begin position="287"/>
        <end position="338"/>
    </location>
</feature>
<feature type="compositionally biased region" description="Polar residues" evidence="1">
    <location>
        <begin position="524"/>
        <end position="535"/>
    </location>
</feature>
<feature type="compositionally biased region" description="Low complexity" evidence="1">
    <location>
        <begin position="624"/>
        <end position="638"/>
    </location>
</feature>
<feature type="region of interest" description="Disordered" evidence="1">
    <location>
        <begin position="767"/>
        <end position="805"/>
    </location>
</feature>
<protein>
    <recommendedName>
        <fullName evidence="4">WD40 repeat-like protein</fullName>
    </recommendedName>
</protein>
<feature type="region of interest" description="Disordered" evidence="1">
    <location>
        <begin position="223"/>
        <end position="260"/>
    </location>
</feature>
<comment type="caution">
    <text evidence="2">The sequence shown here is derived from an EMBL/GenBank/DDBJ whole genome shotgun (WGS) entry which is preliminary data.</text>
</comment>
<feature type="compositionally biased region" description="Basic and acidic residues" evidence="1">
    <location>
        <begin position="401"/>
        <end position="415"/>
    </location>
</feature>
<feature type="compositionally biased region" description="Pro residues" evidence="1">
    <location>
        <begin position="485"/>
        <end position="499"/>
    </location>
</feature>
<dbReference type="Gene3D" id="2.130.10.10">
    <property type="entry name" value="YVTN repeat-like/Quinoprotein amine dehydrogenase"/>
    <property type="match status" value="1"/>
</dbReference>
<feature type="compositionally biased region" description="Pro residues" evidence="1">
    <location>
        <begin position="652"/>
        <end position="672"/>
    </location>
</feature>
<evidence type="ECO:0000256" key="1">
    <source>
        <dbReference type="SAM" id="MobiDB-lite"/>
    </source>
</evidence>
<reference evidence="2 3" key="1">
    <citation type="submission" date="2024-01" db="EMBL/GenBank/DDBJ databases">
        <title>A draft genome for the cacao thread blight pathogen Marasmiellus scandens.</title>
        <authorList>
            <person name="Baruah I.K."/>
            <person name="Leung J."/>
            <person name="Bukari Y."/>
            <person name="Amoako-Attah I."/>
            <person name="Meinhardt L.W."/>
            <person name="Bailey B.A."/>
            <person name="Cohen S.P."/>
        </authorList>
    </citation>
    <scope>NUCLEOTIDE SEQUENCE [LARGE SCALE GENOMIC DNA]</scope>
    <source>
        <strain evidence="2 3">GH-19</strain>
    </source>
</reference>